<dbReference type="AlphaFoldDB" id="A0A6L8VPB5"/>
<dbReference type="Proteomes" id="UP000477083">
    <property type="component" value="Unassembled WGS sequence"/>
</dbReference>
<keyword evidence="2" id="KW-1185">Reference proteome</keyword>
<dbReference type="OrthoDB" id="9806226at2"/>
<accession>A0A6L8VPB5</accession>
<protein>
    <submittedName>
        <fullName evidence="1">Uncharacterized protein</fullName>
    </submittedName>
</protein>
<reference evidence="1 2" key="1">
    <citation type="submission" date="2020-01" db="EMBL/GenBank/DDBJ databases">
        <title>Frigidibacter albus SP32T (=CGMCC 1.13995T).</title>
        <authorList>
            <person name="Liao X."/>
        </authorList>
    </citation>
    <scope>NUCLEOTIDE SEQUENCE [LARGE SCALE GENOMIC DNA]</scope>
    <source>
        <strain evidence="1 2">SP32</strain>
    </source>
</reference>
<dbReference type="EMBL" id="WWNR01000018">
    <property type="protein sequence ID" value="MZQ91189.1"/>
    <property type="molecule type" value="Genomic_DNA"/>
</dbReference>
<evidence type="ECO:0000313" key="1">
    <source>
        <dbReference type="EMBL" id="MZQ91189.1"/>
    </source>
</evidence>
<organism evidence="1 2">
    <name type="scientific">Frigidibacter albus</name>
    <dbReference type="NCBI Taxonomy" id="1465486"/>
    <lineage>
        <taxon>Bacteria</taxon>
        <taxon>Pseudomonadati</taxon>
        <taxon>Pseudomonadota</taxon>
        <taxon>Alphaproteobacteria</taxon>
        <taxon>Rhodobacterales</taxon>
        <taxon>Paracoccaceae</taxon>
        <taxon>Frigidibacter</taxon>
    </lineage>
</organism>
<sequence length="102" mass="10973">MRLADAGRLLRCGFACHWLALADQPRQAEADLQQGDLPRLIGRLPNPSLIATGLREPRRGAPYTFVTNQGGPCHLQMESLRDLTDAEQLADAGLVDAGLAAP</sequence>
<dbReference type="RefSeq" id="WP_161348573.1">
    <property type="nucleotide sequence ID" value="NZ_BMGW01000018.1"/>
</dbReference>
<name>A0A6L8VPB5_9RHOB</name>
<gene>
    <name evidence="1" type="ORF">GS660_19040</name>
</gene>
<comment type="caution">
    <text evidence="1">The sequence shown here is derived from an EMBL/GenBank/DDBJ whole genome shotgun (WGS) entry which is preliminary data.</text>
</comment>
<evidence type="ECO:0000313" key="2">
    <source>
        <dbReference type="Proteomes" id="UP000477083"/>
    </source>
</evidence>
<proteinExistence type="predicted"/>